<name>A0A2T4GYB8_FUSCU</name>
<reference evidence="1 2" key="1">
    <citation type="submission" date="2018-02" db="EMBL/GenBank/DDBJ databases">
        <title>Fusarium culmorum secondary metabolites in fungal-bacterial-plant interactions.</title>
        <authorList>
            <person name="Schmidt R."/>
        </authorList>
    </citation>
    <scope>NUCLEOTIDE SEQUENCE [LARGE SCALE GENOMIC DNA]</scope>
    <source>
        <strain evidence="1 2">PV</strain>
    </source>
</reference>
<dbReference type="AlphaFoldDB" id="A0A2T4GYB8"/>
<organism evidence="1 2">
    <name type="scientific">Fusarium culmorum</name>
    <dbReference type="NCBI Taxonomy" id="5516"/>
    <lineage>
        <taxon>Eukaryota</taxon>
        <taxon>Fungi</taxon>
        <taxon>Dikarya</taxon>
        <taxon>Ascomycota</taxon>
        <taxon>Pezizomycotina</taxon>
        <taxon>Sordariomycetes</taxon>
        <taxon>Hypocreomycetidae</taxon>
        <taxon>Hypocreales</taxon>
        <taxon>Nectriaceae</taxon>
        <taxon>Fusarium</taxon>
    </lineage>
</organism>
<dbReference type="EMBL" id="PVEM01000005">
    <property type="protein sequence ID" value="PTD08521.1"/>
    <property type="molecule type" value="Genomic_DNA"/>
</dbReference>
<protein>
    <submittedName>
        <fullName evidence="1">Uncharacterized protein</fullName>
    </submittedName>
</protein>
<accession>A0A2T4GYB8</accession>
<sequence length="875" mass="100158">MLADARAQVTSSWDEYRKGTIWNIPILPYRASDSDLVLHLPNSRAAFQKLLSHKPMSTRSRVLVDPSTLKEGTISQVNALANKHILGPQRRCEEWAWYIKELIDTVGDAYNGNALLMSRYLLQLFELWVRMDQEAIKAYPLLNDYHPIFVPSSLDVLCLQTRQEFERLSQIQQYLDSRINDLLLDHQTIFANPIRSDSFPRKFVHNTVIGKWLTTLGQQIDAESQKAKSSKQSELVGLTKKYDNLTQEIQNMVFVCVRLRDGSKDVNGCKRCWKLRNRKRIKISACEDLLPITGTAAKTAQRAAMFFQLDMPKFLSAYRSAVWKLHMLGTAQLSHNKHGTPKMRLPKRLSEVLFPFGAEFTYYDTSTSTWADQLPKVPWFMHLLGSWLPKGISDPYASGQSFVQDGRPYHPSSYAIVANEFNCPSELSVTEYSAFQRVVSARGRRWLVLLVELGTTNFNFSSEVTMKLLNHLAVQAGPATHETGVLREAHSPFDDEAFCNRLWREVHYMNVLVTLSVQLYHLCPEEFRPMAETLLVTIRTITCGWIAHLRNEIRSTSESEVASKSATFAFWAALLSRRTFWVYKGDARALGEEDARSFFRASIAIQENLLTDLDQLDPVLRNLLIEDLSNSYAMRDQIEDWWKDIHTQLEGSINETWTDSGSSSERSYSQWVCLTGQAGWVTSDVAGTQWTSAQVVHYHFLQGHLIVDGKPLGRLPLQMTQDPAVQELFGEQHLLTRPSDLLEYQLVNDIMDHQVHLGFRDGKVVIQTLYQGLLLEYVPRDIFKGTGGTKQSNWILDTRNRVAIRNKNKGTIHRKASQGTKLVEPRSRVGQQIIRIFRHFEDVNKLTIYQPIGKGRLSVEMKRLEIRFSVNDKGL</sequence>
<evidence type="ECO:0000313" key="2">
    <source>
        <dbReference type="Proteomes" id="UP000241587"/>
    </source>
</evidence>
<evidence type="ECO:0000313" key="1">
    <source>
        <dbReference type="EMBL" id="PTD08521.1"/>
    </source>
</evidence>
<comment type="caution">
    <text evidence="1">The sequence shown here is derived from an EMBL/GenBank/DDBJ whole genome shotgun (WGS) entry which is preliminary data.</text>
</comment>
<keyword evidence="2" id="KW-1185">Reference proteome</keyword>
<gene>
    <name evidence="1" type="ORF">FCULG_00012524</name>
</gene>
<proteinExistence type="predicted"/>
<dbReference type="OrthoDB" id="3182339at2759"/>
<dbReference type="Proteomes" id="UP000241587">
    <property type="component" value="Unassembled WGS sequence"/>
</dbReference>
<dbReference type="OMA" id="CLELTHY"/>